<dbReference type="Proteomes" id="UP000078542">
    <property type="component" value="Unassembled WGS sequence"/>
</dbReference>
<protein>
    <submittedName>
        <fullName evidence="2">Uncharacterized protein</fullName>
    </submittedName>
</protein>
<organism evidence="2 3">
    <name type="scientific">Cyphomyrmex costatus</name>
    <dbReference type="NCBI Taxonomy" id="456900"/>
    <lineage>
        <taxon>Eukaryota</taxon>
        <taxon>Metazoa</taxon>
        <taxon>Ecdysozoa</taxon>
        <taxon>Arthropoda</taxon>
        <taxon>Hexapoda</taxon>
        <taxon>Insecta</taxon>
        <taxon>Pterygota</taxon>
        <taxon>Neoptera</taxon>
        <taxon>Endopterygota</taxon>
        <taxon>Hymenoptera</taxon>
        <taxon>Apocrita</taxon>
        <taxon>Aculeata</taxon>
        <taxon>Formicoidea</taxon>
        <taxon>Formicidae</taxon>
        <taxon>Myrmicinae</taxon>
        <taxon>Cyphomyrmex</taxon>
    </lineage>
</organism>
<reference evidence="2 3" key="1">
    <citation type="submission" date="2016-03" db="EMBL/GenBank/DDBJ databases">
        <title>Cyphomyrmex costatus WGS genome.</title>
        <authorList>
            <person name="Nygaard S."/>
            <person name="Hu H."/>
            <person name="Boomsma J."/>
            <person name="Zhang G."/>
        </authorList>
    </citation>
    <scope>NUCLEOTIDE SEQUENCE [LARGE SCALE GENOMIC DNA]</scope>
    <source>
        <strain evidence="2">MS0001</strain>
        <tissue evidence="2">Whole body</tissue>
    </source>
</reference>
<sequence length="118" mass="13628">MFRVETKDDFDPRQTCMLMQNAFDDDDDDDDQRNFLAPFNPVSRIKSHRHRVSVIAEEERMDDRTPLAFADFAILSVGICRGISIAHARVKVRRSSLSTDPPQHPRLYPRVPSPYKIA</sequence>
<feature type="region of interest" description="Disordered" evidence="1">
    <location>
        <begin position="94"/>
        <end position="118"/>
    </location>
</feature>
<evidence type="ECO:0000313" key="3">
    <source>
        <dbReference type="Proteomes" id="UP000078542"/>
    </source>
</evidence>
<dbReference type="AlphaFoldDB" id="A0A195CR13"/>
<evidence type="ECO:0000256" key="1">
    <source>
        <dbReference type="SAM" id="MobiDB-lite"/>
    </source>
</evidence>
<gene>
    <name evidence="2" type="ORF">ALC62_06045</name>
</gene>
<dbReference type="EMBL" id="KQ977381">
    <property type="protein sequence ID" value="KYN03178.1"/>
    <property type="molecule type" value="Genomic_DNA"/>
</dbReference>
<accession>A0A195CR13</accession>
<evidence type="ECO:0000313" key="2">
    <source>
        <dbReference type="EMBL" id="KYN03178.1"/>
    </source>
</evidence>
<proteinExistence type="predicted"/>
<keyword evidence="3" id="KW-1185">Reference proteome</keyword>
<name>A0A195CR13_9HYME</name>